<dbReference type="AlphaFoldDB" id="Q1EP07"/>
<organism evidence="2">
    <name type="scientific">Musa acuminata</name>
    <name type="common">Banana</name>
    <name type="synonym">Musa cavendishii</name>
    <dbReference type="NCBI Taxonomy" id="4641"/>
    <lineage>
        <taxon>Eukaryota</taxon>
        <taxon>Viridiplantae</taxon>
        <taxon>Streptophyta</taxon>
        <taxon>Embryophyta</taxon>
        <taxon>Tracheophyta</taxon>
        <taxon>Spermatophyta</taxon>
        <taxon>Magnoliopsida</taxon>
        <taxon>Liliopsida</taxon>
        <taxon>Zingiberales</taxon>
        <taxon>Musaceae</taxon>
        <taxon>Musa</taxon>
    </lineage>
</organism>
<feature type="compositionally biased region" description="Pro residues" evidence="1">
    <location>
        <begin position="158"/>
        <end position="225"/>
    </location>
</feature>
<gene>
    <name evidence="2" type="ORF">MA4_112I10.22</name>
</gene>
<evidence type="ECO:0000256" key="1">
    <source>
        <dbReference type="SAM" id="MobiDB-lite"/>
    </source>
</evidence>
<feature type="region of interest" description="Disordered" evidence="1">
    <location>
        <begin position="154"/>
        <end position="225"/>
    </location>
</feature>
<dbReference type="PRINTS" id="PR01217">
    <property type="entry name" value="PRICHEXTENSN"/>
</dbReference>
<reference evidence="2" key="1">
    <citation type="submission" date="2006-05" db="EMBL/GenBank/DDBJ databases">
        <authorList>
            <person name="Town C.D."/>
            <person name="Ronning C.M."/>
            <person name="Cheung F."/>
            <person name="Haas B.J."/>
            <person name="Althoff R."/>
            <person name="Arbogast T."/>
            <person name="Hine E."/>
            <person name="Piffanelli P."/>
            <person name="Tallon L.J."/>
        </authorList>
    </citation>
    <scope>NUCLEOTIDE SEQUENCE</scope>
</reference>
<dbReference type="PANTHER" id="PTHR47488:SF7">
    <property type="entry name" value="HEAVY METAL TRANSPORT_DETOXIFICATION SUPERFAMILY PROTEIN"/>
    <property type="match status" value="1"/>
</dbReference>
<proteinExistence type="predicted"/>
<dbReference type="InterPro" id="IPR044169">
    <property type="entry name" value="PI21"/>
</dbReference>
<dbReference type="Gene3D" id="3.30.70.100">
    <property type="match status" value="1"/>
</dbReference>
<protein>
    <submittedName>
        <fullName evidence="2">Uncharacterized protein</fullName>
    </submittedName>
</protein>
<dbReference type="GO" id="GO:1900150">
    <property type="term" value="P:regulation of defense response to fungus"/>
    <property type="evidence" value="ECO:0007669"/>
    <property type="project" value="InterPro"/>
</dbReference>
<sequence>MKAADKSVRVTHVLVWAGWFMTSVHFGLSSTSIKKILFPSSSSALAWDLSTRKKWQRRCSIPSSLSFNALLITCMSTVCKVALIATVMIKVDLDCCLCSKKIKKAICKLQKQYKIQSIAYDEKDDTVTVSGPFNPDCFIKKLCCLASKVIKDIQIKPDNPPPEPEPAPPPPEPAPPTPEPPPPPGPEPPPPPGPEPPPPPAPEPPPPPAPEPPPPPPPKPDPTPPPDVVVKAPMWAFRTPVWPVCCHQPCPCYEPRYGSCRCCSCGLMTDEPPPPAMYYGGPPCYEVQGYKIVCEEEPPYGCSIMATCSRMKMRHLPFMAMANNEARLHAPPCTPLPDGPIAIVVRAGKAGCSPRAKAVTFAAPRRRMGRSSAPMLQHQIRVFLSERKRL</sequence>
<accession>Q1EP07</accession>
<evidence type="ECO:0000313" key="2">
    <source>
        <dbReference type="EMBL" id="ABF70150.1"/>
    </source>
</evidence>
<dbReference type="EMBL" id="AC186756">
    <property type="protein sequence ID" value="ABF70150.1"/>
    <property type="molecule type" value="Genomic_DNA"/>
</dbReference>
<name>Q1EP07_MUSAC</name>
<dbReference type="PANTHER" id="PTHR47488">
    <property type="entry name" value="HEAVY METAL TRANSPORT/DETOXIFICATION SUPERFAMILY PROTEIN"/>
    <property type="match status" value="1"/>
</dbReference>